<dbReference type="OrthoDB" id="9808744at2"/>
<gene>
    <name evidence="3" type="ORF">C7B77_26430</name>
</gene>
<dbReference type="Pfam" id="PF02452">
    <property type="entry name" value="PemK_toxin"/>
    <property type="match status" value="1"/>
</dbReference>
<dbReference type="GO" id="GO:0003677">
    <property type="term" value="F:DNA binding"/>
    <property type="evidence" value="ECO:0007669"/>
    <property type="project" value="InterPro"/>
</dbReference>
<dbReference type="InterPro" id="IPR011067">
    <property type="entry name" value="Plasmid_toxin/cell-grow_inhib"/>
</dbReference>
<keyword evidence="4" id="KW-1185">Reference proteome</keyword>
<comment type="caution">
    <text evidence="3">The sequence shown here is derived from an EMBL/GenBank/DDBJ whole genome shotgun (WGS) entry which is preliminary data.</text>
</comment>
<dbReference type="SUPFAM" id="SSF50118">
    <property type="entry name" value="Cell growth inhibitor/plasmid maintenance toxic component"/>
    <property type="match status" value="1"/>
</dbReference>
<dbReference type="PANTHER" id="PTHR33988">
    <property type="entry name" value="ENDORIBONUCLEASE MAZF-RELATED"/>
    <property type="match status" value="1"/>
</dbReference>
<dbReference type="Gene3D" id="2.30.30.110">
    <property type="match status" value="1"/>
</dbReference>
<sequence>MVTPYIPARGEIVKLNFDPTLGKEQAGYRPALIITDRQFNQATRLALACPITSKIKGFNLEVILPDGLITNGVILTFQVKTIDWIERQVKYVESLPTETMAEVTAKLQALIG</sequence>
<proteinExistence type="inferred from homology"/>
<dbReference type="RefSeq" id="WP_106312026.1">
    <property type="nucleotide sequence ID" value="NZ_PVWO01000566.1"/>
</dbReference>
<dbReference type="InterPro" id="IPR003477">
    <property type="entry name" value="PemK-like"/>
</dbReference>
<protein>
    <submittedName>
        <fullName evidence="3">mRNA-degrading endonuclease</fullName>
    </submittedName>
</protein>
<organism evidence="3 4">
    <name type="scientific">Chamaesiphon polymorphus CCALA 037</name>
    <dbReference type="NCBI Taxonomy" id="2107692"/>
    <lineage>
        <taxon>Bacteria</taxon>
        <taxon>Bacillati</taxon>
        <taxon>Cyanobacteriota</taxon>
        <taxon>Cyanophyceae</taxon>
        <taxon>Gomontiellales</taxon>
        <taxon>Chamaesiphonaceae</taxon>
        <taxon>Chamaesiphon</taxon>
    </lineage>
</organism>
<dbReference type="PANTHER" id="PTHR33988:SF3">
    <property type="entry name" value="ENDORIBONUCLEASE TOXIN CHPB-RELATED"/>
    <property type="match status" value="1"/>
</dbReference>
<dbReference type="EMBL" id="PVWO01000566">
    <property type="protein sequence ID" value="PSB42938.1"/>
    <property type="molecule type" value="Genomic_DNA"/>
</dbReference>
<dbReference type="GO" id="GO:0004521">
    <property type="term" value="F:RNA endonuclease activity"/>
    <property type="evidence" value="ECO:0007669"/>
    <property type="project" value="TreeGrafter"/>
</dbReference>
<reference evidence="3 4" key="1">
    <citation type="submission" date="2018-03" db="EMBL/GenBank/DDBJ databases">
        <title>The ancient ancestry and fast evolution of plastids.</title>
        <authorList>
            <person name="Moore K.R."/>
            <person name="Magnabosco C."/>
            <person name="Momper L."/>
            <person name="Gold D.A."/>
            <person name="Bosak T."/>
            <person name="Fournier G.P."/>
        </authorList>
    </citation>
    <scope>NUCLEOTIDE SEQUENCE [LARGE SCALE GENOMIC DNA]</scope>
    <source>
        <strain evidence="3 4">CCALA 037</strain>
    </source>
</reference>
<keyword evidence="3" id="KW-0378">Hydrolase</keyword>
<dbReference type="Proteomes" id="UP000238937">
    <property type="component" value="Unassembled WGS sequence"/>
</dbReference>
<name>A0A2T1FDC7_9CYAN</name>
<evidence type="ECO:0000313" key="3">
    <source>
        <dbReference type="EMBL" id="PSB42938.1"/>
    </source>
</evidence>
<evidence type="ECO:0000256" key="1">
    <source>
        <dbReference type="ARBA" id="ARBA00007521"/>
    </source>
</evidence>
<evidence type="ECO:0000256" key="2">
    <source>
        <dbReference type="ARBA" id="ARBA00022649"/>
    </source>
</evidence>
<keyword evidence="2" id="KW-1277">Toxin-antitoxin system</keyword>
<keyword evidence="3" id="KW-0255">Endonuclease</keyword>
<accession>A0A2T1FDC7</accession>
<evidence type="ECO:0000313" key="4">
    <source>
        <dbReference type="Proteomes" id="UP000238937"/>
    </source>
</evidence>
<keyword evidence="3" id="KW-0540">Nuclease</keyword>
<dbReference type="GO" id="GO:0006402">
    <property type="term" value="P:mRNA catabolic process"/>
    <property type="evidence" value="ECO:0007669"/>
    <property type="project" value="TreeGrafter"/>
</dbReference>
<dbReference type="GO" id="GO:0016075">
    <property type="term" value="P:rRNA catabolic process"/>
    <property type="evidence" value="ECO:0007669"/>
    <property type="project" value="TreeGrafter"/>
</dbReference>
<comment type="similarity">
    <text evidence="1">Belongs to the PemK/MazF family.</text>
</comment>
<dbReference type="AlphaFoldDB" id="A0A2T1FDC7"/>